<dbReference type="PROSITE" id="PS51186">
    <property type="entry name" value="GNAT"/>
    <property type="match status" value="1"/>
</dbReference>
<dbReference type="InterPro" id="IPR016181">
    <property type="entry name" value="Acyl_CoA_acyltransferase"/>
</dbReference>
<dbReference type="SUPFAM" id="SSF55729">
    <property type="entry name" value="Acyl-CoA N-acyltransferases (Nat)"/>
    <property type="match status" value="1"/>
</dbReference>
<evidence type="ECO:0000259" key="2">
    <source>
        <dbReference type="PROSITE" id="PS51186"/>
    </source>
</evidence>
<dbReference type="Pfam" id="PF00583">
    <property type="entry name" value="Acetyltransf_1"/>
    <property type="match status" value="1"/>
</dbReference>
<reference evidence="3" key="1">
    <citation type="submission" date="2022-11" db="EMBL/GenBank/DDBJ databases">
        <authorList>
            <person name="Petersen C."/>
        </authorList>
    </citation>
    <scope>NUCLEOTIDE SEQUENCE</scope>
    <source>
        <strain evidence="3">IBT 30069</strain>
    </source>
</reference>
<evidence type="ECO:0000313" key="4">
    <source>
        <dbReference type="Proteomes" id="UP001149165"/>
    </source>
</evidence>
<proteinExistence type="predicted"/>
<dbReference type="CDD" id="cd04301">
    <property type="entry name" value="NAT_SF"/>
    <property type="match status" value="1"/>
</dbReference>
<feature type="region of interest" description="Disordered" evidence="1">
    <location>
        <begin position="116"/>
        <end position="139"/>
    </location>
</feature>
<name>A0A9W9KIM3_9EURO</name>
<reference evidence="3" key="2">
    <citation type="journal article" date="2023" name="IMA Fungus">
        <title>Comparative genomic study of the Penicillium genus elucidates a diverse pangenome and 15 lateral gene transfer events.</title>
        <authorList>
            <person name="Petersen C."/>
            <person name="Sorensen T."/>
            <person name="Nielsen M.R."/>
            <person name="Sondergaard T.E."/>
            <person name="Sorensen J.L."/>
            <person name="Fitzpatrick D.A."/>
            <person name="Frisvad J.C."/>
            <person name="Nielsen K.L."/>
        </authorList>
    </citation>
    <scope>NUCLEOTIDE SEQUENCE</scope>
    <source>
        <strain evidence="3">IBT 30069</strain>
    </source>
</reference>
<sequence length="470" mass="53924">MAEGPISEFAVFVKPEYTNKAPPGFDPKTHLANLESTLDEPLLQSENWHQQKQNLVFLIELYRTFDEQPEEFKTANLVYIANGQIFYEEPTWEEAGRWDAWPDTPHRQGLQVQAAKKAPSVPQTQPEIEAPNAPQTQPEISDQKFRVLIRAKSKYLTHVANGKTFEIQATYDTGSTVQAILESDLYEIGYHPLNYPYRDGYETLITPIGTTRLPCIRIEMQFLDHDGNRLHNGWLEEKAVEMASYQVKALDHNKDVVALSKNNMSAFWSQTWWRMLWIDKPLNIIIDNCILRMPQSLQTDRAVRRHEKVIDSATGGIVGYARWILPESHSGSWIEAQIPDVTVEESKAFAANFNKADWTTRSDMPGIDDPLHKMMNKHTPKKPHIKLDYLAVNPEYWRQGIGSRLVESGIEQANKLGLEIFLVAMGKNALGMYRKLGFEFLEQDIQDLSPWGFDDVYDTYILLKQPQAAF</sequence>
<protein>
    <recommendedName>
        <fullName evidence="2">N-acetyltransferase domain-containing protein</fullName>
    </recommendedName>
</protein>
<dbReference type="PANTHER" id="PTHR42791:SF2">
    <property type="entry name" value="N-ACETYLTRANSFERASE DOMAIN-CONTAINING PROTEIN"/>
    <property type="match status" value="1"/>
</dbReference>
<dbReference type="AlphaFoldDB" id="A0A9W9KIM3"/>
<dbReference type="InterPro" id="IPR000182">
    <property type="entry name" value="GNAT_dom"/>
</dbReference>
<evidence type="ECO:0000313" key="3">
    <source>
        <dbReference type="EMBL" id="KAJ5107835.1"/>
    </source>
</evidence>
<dbReference type="OrthoDB" id="61113at2759"/>
<evidence type="ECO:0000256" key="1">
    <source>
        <dbReference type="SAM" id="MobiDB-lite"/>
    </source>
</evidence>
<dbReference type="PANTHER" id="PTHR42791">
    <property type="entry name" value="GNAT FAMILY ACETYLTRANSFERASE"/>
    <property type="match status" value="1"/>
</dbReference>
<dbReference type="GO" id="GO:0016747">
    <property type="term" value="F:acyltransferase activity, transferring groups other than amino-acyl groups"/>
    <property type="evidence" value="ECO:0007669"/>
    <property type="project" value="InterPro"/>
</dbReference>
<organism evidence="3 4">
    <name type="scientific">Penicillium angulare</name>
    <dbReference type="NCBI Taxonomy" id="116970"/>
    <lineage>
        <taxon>Eukaryota</taxon>
        <taxon>Fungi</taxon>
        <taxon>Dikarya</taxon>
        <taxon>Ascomycota</taxon>
        <taxon>Pezizomycotina</taxon>
        <taxon>Eurotiomycetes</taxon>
        <taxon>Eurotiomycetidae</taxon>
        <taxon>Eurotiales</taxon>
        <taxon>Aspergillaceae</taxon>
        <taxon>Penicillium</taxon>
    </lineage>
</organism>
<gene>
    <name evidence="3" type="ORF">N7456_004510</name>
</gene>
<comment type="caution">
    <text evidence="3">The sequence shown here is derived from an EMBL/GenBank/DDBJ whole genome shotgun (WGS) entry which is preliminary data.</text>
</comment>
<accession>A0A9W9KIM3</accession>
<dbReference type="InterPro" id="IPR052523">
    <property type="entry name" value="Trichothecene_AcTrans"/>
</dbReference>
<keyword evidence="4" id="KW-1185">Reference proteome</keyword>
<dbReference type="Gene3D" id="3.40.630.30">
    <property type="match status" value="1"/>
</dbReference>
<feature type="domain" description="N-acetyltransferase" evidence="2">
    <location>
        <begin position="383"/>
        <end position="463"/>
    </location>
</feature>
<dbReference type="Proteomes" id="UP001149165">
    <property type="component" value="Unassembled WGS sequence"/>
</dbReference>
<dbReference type="EMBL" id="JAPQKH010000003">
    <property type="protein sequence ID" value="KAJ5107835.1"/>
    <property type="molecule type" value="Genomic_DNA"/>
</dbReference>